<dbReference type="EMBL" id="CP111023">
    <property type="protein sequence ID" value="WAR20852.1"/>
    <property type="molecule type" value="Genomic_DNA"/>
</dbReference>
<dbReference type="Proteomes" id="UP001164746">
    <property type="component" value="Chromosome 12"/>
</dbReference>
<dbReference type="PANTHER" id="PTHR11709">
    <property type="entry name" value="MULTI-COPPER OXIDASE"/>
    <property type="match status" value="1"/>
</dbReference>
<keyword evidence="4" id="KW-0186">Copper</keyword>
<feature type="domain" description="Plastocyanin-like" evidence="5">
    <location>
        <begin position="145"/>
        <end position="312"/>
    </location>
</feature>
<evidence type="ECO:0000256" key="1">
    <source>
        <dbReference type="ARBA" id="ARBA00010609"/>
    </source>
</evidence>
<gene>
    <name evidence="8" type="ORF">MAR_014826</name>
</gene>
<dbReference type="Pfam" id="PF07731">
    <property type="entry name" value="Cu-oxidase_2"/>
    <property type="match status" value="1"/>
</dbReference>
<name>A0ABY7FGX2_MYAAR</name>
<keyword evidence="3" id="KW-0560">Oxidoreductase</keyword>
<feature type="domain" description="Plastocyanin-like" evidence="6">
    <location>
        <begin position="413"/>
        <end position="567"/>
    </location>
</feature>
<dbReference type="PROSITE" id="PS00080">
    <property type="entry name" value="MULTICOPPER_OXIDASE2"/>
    <property type="match status" value="1"/>
</dbReference>
<evidence type="ECO:0000313" key="8">
    <source>
        <dbReference type="EMBL" id="WAR20852.1"/>
    </source>
</evidence>
<evidence type="ECO:0000259" key="7">
    <source>
        <dbReference type="Pfam" id="PF07732"/>
    </source>
</evidence>
<keyword evidence="9" id="KW-1185">Reference proteome</keyword>
<dbReference type="Gene3D" id="2.60.40.420">
    <property type="entry name" value="Cupredoxins - blue copper proteins"/>
    <property type="match status" value="3"/>
</dbReference>
<dbReference type="CDD" id="cd13884">
    <property type="entry name" value="CuRO_2_tcLCC_insect_like"/>
    <property type="match status" value="1"/>
</dbReference>
<evidence type="ECO:0000256" key="2">
    <source>
        <dbReference type="ARBA" id="ARBA00022723"/>
    </source>
</evidence>
<proteinExistence type="inferred from homology"/>
<dbReference type="InterPro" id="IPR008972">
    <property type="entry name" value="Cupredoxin"/>
</dbReference>
<dbReference type="InterPro" id="IPR002355">
    <property type="entry name" value="Cu_oxidase_Cu_BS"/>
</dbReference>
<evidence type="ECO:0000256" key="4">
    <source>
        <dbReference type="ARBA" id="ARBA00023008"/>
    </source>
</evidence>
<dbReference type="SUPFAM" id="SSF49503">
    <property type="entry name" value="Cupredoxins"/>
    <property type="match status" value="3"/>
</dbReference>
<dbReference type="PANTHER" id="PTHR11709:SF394">
    <property type="entry name" value="FI03373P-RELATED"/>
    <property type="match status" value="1"/>
</dbReference>
<reference evidence="8" key="1">
    <citation type="submission" date="2022-11" db="EMBL/GenBank/DDBJ databases">
        <title>Centuries of genome instability and evolution in soft-shell clam transmissible cancer (bioRxiv).</title>
        <authorList>
            <person name="Hart S.F.M."/>
            <person name="Yonemitsu M.A."/>
            <person name="Giersch R.M."/>
            <person name="Beal B.F."/>
            <person name="Arriagada G."/>
            <person name="Davis B.W."/>
            <person name="Ostrander E.A."/>
            <person name="Goff S.P."/>
            <person name="Metzger M.J."/>
        </authorList>
    </citation>
    <scope>NUCLEOTIDE SEQUENCE</scope>
    <source>
        <strain evidence="8">MELC-2E11</strain>
        <tissue evidence="8">Siphon/mantle</tissue>
    </source>
</reference>
<dbReference type="InterPro" id="IPR011706">
    <property type="entry name" value="Cu-oxidase_C"/>
</dbReference>
<keyword evidence="2" id="KW-0479">Metal-binding</keyword>
<feature type="domain" description="Plastocyanin-like" evidence="7">
    <location>
        <begin position="34"/>
        <end position="138"/>
    </location>
</feature>
<dbReference type="InterPro" id="IPR045087">
    <property type="entry name" value="Cu-oxidase_fam"/>
</dbReference>
<dbReference type="CDD" id="cd13905">
    <property type="entry name" value="CuRO_3_tcLLC2_insect_like"/>
    <property type="match status" value="1"/>
</dbReference>
<dbReference type="Pfam" id="PF07732">
    <property type="entry name" value="Cu-oxidase_3"/>
    <property type="match status" value="1"/>
</dbReference>
<dbReference type="Pfam" id="PF00394">
    <property type="entry name" value="Cu-oxidase"/>
    <property type="match status" value="1"/>
</dbReference>
<organism evidence="8 9">
    <name type="scientific">Mya arenaria</name>
    <name type="common">Soft-shell clam</name>
    <dbReference type="NCBI Taxonomy" id="6604"/>
    <lineage>
        <taxon>Eukaryota</taxon>
        <taxon>Metazoa</taxon>
        <taxon>Spiralia</taxon>
        <taxon>Lophotrochozoa</taxon>
        <taxon>Mollusca</taxon>
        <taxon>Bivalvia</taxon>
        <taxon>Autobranchia</taxon>
        <taxon>Heteroconchia</taxon>
        <taxon>Euheterodonta</taxon>
        <taxon>Imparidentia</taxon>
        <taxon>Neoheterodontei</taxon>
        <taxon>Myida</taxon>
        <taxon>Myoidea</taxon>
        <taxon>Myidae</taxon>
        <taxon>Mya</taxon>
    </lineage>
</organism>
<protein>
    <submittedName>
        <fullName evidence="8">LAC4-like protein</fullName>
    </submittedName>
</protein>
<dbReference type="CDD" id="cd13858">
    <property type="entry name" value="CuRO_1_tcLCC2_insect_like"/>
    <property type="match status" value="1"/>
</dbReference>
<accession>A0ABY7FGX2</accession>
<sequence>MPDSFELKYDVTNTSAAEPIDDSGVIVGDGWEKTRLVILANGKFPGPPIIVYEGQEVVVNVHNELEGLDITIHWHGIDMHGTPWMDGVPFINQCPIASGQSFRYKFKAGEKGTYWWHSHMGTQRSNGIAGALIVKTREEPYPNEHTMIVQDWNHDGDANYATLTMGKSYDGRVKWPSFEGIDGGTWGPFRIHSVLIDGRGRYKDEQTNIPIDTPLKFYRVKQGDIYRFRVITAATYYPLRISVDEHIMKVIASDGFDLKPLITESFVIFPGERYDFIITCDRPVANYWIRAVPFVKNLDIAPVGDAILQYAGAGKSYPTTSRNCSLVGGCSVANCPFDYKSFKIYSDTECISQDKFKSSTGTKAAPDYEKGNFRQFFLNFGFVQGLASVNGRSFKSPTVNIYTQPKEFSASCEDNPDCARDGKACSCMHVLKFPGNAVVQIVLTNLVQSQSGSFGKNHPVHIHGHTFHVVKLGYASFNQTTGELDQPTPDIVCENKDGSFDETCKTPRWKDQSWNRKLPDVNLNRAFLKDTISIPSGGYVVIRFRADNPGVWNAHCHMEPHNIGGMRFIMNESFPEQPKAPASLPICNNFPPAEYRRKKIKKCSW</sequence>
<comment type="similarity">
    <text evidence="1">Belongs to the multicopper oxidase family.</text>
</comment>
<evidence type="ECO:0000259" key="5">
    <source>
        <dbReference type="Pfam" id="PF00394"/>
    </source>
</evidence>
<evidence type="ECO:0000313" key="9">
    <source>
        <dbReference type="Proteomes" id="UP001164746"/>
    </source>
</evidence>
<evidence type="ECO:0000259" key="6">
    <source>
        <dbReference type="Pfam" id="PF07731"/>
    </source>
</evidence>
<evidence type="ECO:0000256" key="3">
    <source>
        <dbReference type="ARBA" id="ARBA00023002"/>
    </source>
</evidence>
<dbReference type="InterPro" id="IPR011707">
    <property type="entry name" value="Cu-oxidase-like_N"/>
</dbReference>
<dbReference type="InterPro" id="IPR001117">
    <property type="entry name" value="Cu-oxidase_2nd"/>
</dbReference>